<evidence type="ECO:0000313" key="5">
    <source>
        <dbReference type="Proteomes" id="UP000184233"/>
    </source>
</evidence>
<keyword evidence="2" id="KW-0862">Zinc</keyword>
<gene>
    <name evidence="4" type="ORF">BGO89_10810</name>
</gene>
<dbReference type="AlphaFoldDB" id="A0A1M3KX87"/>
<name>A0A1M3KX87_9BACT</name>
<accession>A0A1M3KX87</accession>
<dbReference type="PROSITE" id="PS00903">
    <property type="entry name" value="CYT_DCMP_DEAMINASES_1"/>
    <property type="match status" value="1"/>
</dbReference>
<evidence type="ECO:0000256" key="1">
    <source>
        <dbReference type="ARBA" id="ARBA00022723"/>
    </source>
</evidence>
<feature type="domain" description="CMP/dCMP-type deaminase" evidence="3">
    <location>
        <begin position="28"/>
        <end position="145"/>
    </location>
</feature>
<dbReference type="InterPro" id="IPR016192">
    <property type="entry name" value="APOBEC/CMP_deaminase_Zn-bd"/>
</dbReference>
<dbReference type="InterPro" id="IPR016193">
    <property type="entry name" value="Cytidine_deaminase-like"/>
</dbReference>
<evidence type="ECO:0000313" key="4">
    <source>
        <dbReference type="EMBL" id="OJX57000.1"/>
    </source>
</evidence>
<reference evidence="4 5" key="1">
    <citation type="submission" date="2016-09" db="EMBL/GenBank/DDBJ databases">
        <title>Genome-resolved meta-omics ties microbial dynamics to process performance in biotechnology for thiocyanate degradation.</title>
        <authorList>
            <person name="Kantor R.S."/>
            <person name="Huddy R.J."/>
            <person name="Iyer R."/>
            <person name="Thomas B.C."/>
            <person name="Brown C.T."/>
            <person name="Anantharaman K."/>
            <person name="Tringe S."/>
            <person name="Hettich R.L."/>
            <person name="Harrison S.T."/>
            <person name="Banfield J.F."/>
        </authorList>
    </citation>
    <scope>NUCLEOTIDE SEQUENCE [LARGE SCALE GENOMIC DNA]</scope>
    <source>
        <strain evidence="4">59-99</strain>
    </source>
</reference>
<dbReference type="CDD" id="cd01285">
    <property type="entry name" value="nucleoside_deaminase"/>
    <property type="match status" value="1"/>
</dbReference>
<dbReference type="PANTHER" id="PTHR11079:SF162">
    <property type="entry name" value="RIBOFLAVIN BIOSYNTHESIS PROTEIN PYRD, CHLOROPLASTIC"/>
    <property type="match status" value="1"/>
</dbReference>
<dbReference type="SUPFAM" id="SSF53927">
    <property type="entry name" value="Cytidine deaminase-like"/>
    <property type="match status" value="1"/>
</dbReference>
<dbReference type="InterPro" id="IPR002125">
    <property type="entry name" value="CMP_dCMP_dom"/>
</dbReference>
<dbReference type="EMBL" id="MKVH01000024">
    <property type="protein sequence ID" value="OJX57000.1"/>
    <property type="molecule type" value="Genomic_DNA"/>
</dbReference>
<evidence type="ECO:0000259" key="3">
    <source>
        <dbReference type="PROSITE" id="PS51747"/>
    </source>
</evidence>
<dbReference type="Pfam" id="PF00383">
    <property type="entry name" value="dCMP_cyt_deam_1"/>
    <property type="match status" value="1"/>
</dbReference>
<dbReference type="GO" id="GO:0016787">
    <property type="term" value="F:hydrolase activity"/>
    <property type="evidence" value="ECO:0007669"/>
    <property type="project" value="InterPro"/>
</dbReference>
<dbReference type="GO" id="GO:0008270">
    <property type="term" value="F:zinc ion binding"/>
    <property type="evidence" value="ECO:0007669"/>
    <property type="project" value="InterPro"/>
</dbReference>
<dbReference type="Gene3D" id="3.40.140.10">
    <property type="entry name" value="Cytidine Deaminase, domain 2"/>
    <property type="match status" value="1"/>
</dbReference>
<dbReference type="PROSITE" id="PS51747">
    <property type="entry name" value="CYT_DCMP_DEAMINASES_2"/>
    <property type="match status" value="1"/>
</dbReference>
<dbReference type="Proteomes" id="UP000184233">
    <property type="component" value="Unassembled WGS sequence"/>
</dbReference>
<proteinExistence type="predicted"/>
<evidence type="ECO:0000256" key="2">
    <source>
        <dbReference type="ARBA" id="ARBA00022833"/>
    </source>
</evidence>
<keyword evidence="1" id="KW-0479">Metal-binding</keyword>
<organism evidence="4 5">
    <name type="scientific">Candidatus Kapaibacterium thiocyanatum</name>
    <dbReference type="NCBI Taxonomy" id="1895771"/>
    <lineage>
        <taxon>Bacteria</taxon>
        <taxon>Pseudomonadati</taxon>
        <taxon>Candidatus Kapaibacteriota</taxon>
        <taxon>Candidatus Kapaibacteriia</taxon>
        <taxon>Candidatus Kapaibacteriales</taxon>
        <taxon>Candidatus Kapaibacteriaceae</taxon>
        <taxon>Candidatus Kapaibacterium</taxon>
    </lineage>
</organism>
<protein>
    <recommendedName>
        <fullName evidence="3">CMP/dCMP-type deaminase domain-containing protein</fullName>
    </recommendedName>
</protein>
<comment type="caution">
    <text evidence="4">The sequence shown here is derived from an EMBL/GenBank/DDBJ whole genome shotgun (WGS) entry which is preliminary data.</text>
</comment>
<sequence>MSDQTKRSIMNVELPSWIAEWKAPEPHAGHEERMKAVIDLVRLNIRHRTGGPFASIIVNDDTGAVAGVGLNLVTSLNLSILHAEMVAIMMAEEAAGTWDLGATGRYTIYASAEPCAMCMGAIPWSGLRTLVIGARDEDIRAIGFDEGVKADNWIDGYAQRNIHVIRDVCRTESAAALKEYAASGGHIYNG</sequence>
<dbReference type="STRING" id="1895771.BGO89_10810"/>
<dbReference type="PANTHER" id="PTHR11079">
    <property type="entry name" value="CYTOSINE DEAMINASE FAMILY MEMBER"/>
    <property type="match status" value="1"/>
</dbReference>